<dbReference type="InterPro" id="IPR020901">
    <property type="entry name" value="Prtase_inh_Kunz-CS"/>
</dbReference>
<proteinExistence type="predicted"/>
<evidence type="ECO:0000259" key="8">
    <source>
        <dbReference type="PROSITE" id="PS50279"/>
    </source>
</evidence>
<evidence type="ECO:0000256" key="1">
    <source>
        <dbReference type="ARBA" id="ARBA00004613"/>
    </source>
</evidence>
<dbReference type="SMART" id="SM00131">
    <property type="entry name" value="KU"/>
    <property type="match status" value="1"/>
</dbReference>
<accession>A0A8B6ZNF5</accession>
<feature type="domain" description="WAP" evidence="9">
    <location>
        <begin position="127"/>
        <end position="174"/>
    </location>
</feature>
<dbReference type="RefSeq" id="XP_007936637.1">
    <property type="nucleotide sequence ID" value="XM_007938446.1"/>
</dbReference>
<evidence type="ECO:0000256" key="6">
    <source>
        <dbReference type="ARBA" id="ARBA00023157"/>
    </source>
</evidence>
<evidence type="ECO:0000256" key="2">
    <source>
        <dbReference type="ARBA" id="ARBA00022525"/>
    </source>
</evidence>
<dbReference type="InterPro" id="IPR008197">
    <property type="entry name" value="WAP_dom"/>
</dbReference>
<dbReference type="GO" id="GO:0004867">
    <property type="term" value="F:serine-type endopeptidase inhibitor activity"/>
    <property type="evidence" value="ECO:0007669"/>
    <property type="project" value="UniProtKB-KW"/>
</dbReference>
<dbReference type="InterPro" id="IPR036880">
    <property type="entry name" value="Kunitz_BPTI_sf"/>
</dbReference>
<dbReference type="GO" id="GO:0005615">
    <property type="term" value="C:extracellular space"/>
    <property type="evidence" value="ECO:0007669"/>
    <property type="project" value="TreeGrafter"/>
</dbReference>
<dbReference type="PROSITE" id="PS51390">
    <property type="entry name" value="WAP"/>
    <property type="match status" value="2"/>
</dbReference>
<feature type="domain" description="WAP" evidence="9">
    <location>
        <begin position="26"/>
        <end position="73"/>
    </location>
</feature>
<dbReference type="CDD" id="cd22611">
    <property type="entry name" value="Kunitz_eppin"/>
    <property type="match status" value="1"/>
</dbReference>
<dbReference type="FunFam" id="4.10.410.10:FF:000015">
    <property type="entry name" value="WAP four-disulfide core domain 6A"/>
    <property type="match status" value="1"/>
</dbReference>
<dbReference type="OrthoDB" id="4473401at2759"/>
<dbReference type="PANTHER" id="PTHR46751:SF2">
    <property type="entry name" value="EPPIN"/>
    <property type="match status" value="1"/>
</dbReference>
<dbReference type="SUPFAM" id="SSF57256">
    <property type="entry name" value="Elafin-like"/>
    <property type="match status" value="2"/>
</dbReference>
<dbReference type="SUPFAM" id="SSF57362">
    <property type="entry name" value="BPTI-like"/>
    <property type="match status" value="1"/>
</dbReference>
<evidence type="ECO:0000259" key="9">
    <source>
        <dbReference type="PROSITE" id="PS51390"/>
    </source>
</evidence>
<feature type="signal peptide" evidence="7">
    <location>
        <begin position="1"/>
        <end position="21"/>
    </location>
</feature>
<keyword evidence="5" id="KW-0722">Serine protease inhibitor</keyword>
<evidence type="ECO:0000256" key="3">
    <source>
        <dbReference type="ARBA" id="ARBA00022690"/>
    </source>
</evidence>
<evidence type="ECO:0000256" key="7">
    <source>
        <dbReference type="SAM" id="SignalP"/>
    </source>
</evidence>
<keyword evidence="4 7" id="KW-0732">Signal</keyword>
<keyword evidence="3" id="KW-0646">Protease inhibitor</keyword>
<sequence length="206" mass="23624">MQSSGLLSILILFIVLLNVQGSGLSDWLFPKKCPRIREQCEFKERDQCTKNRHCQGKRKCCLFSCGRKCLDLRQDICKLPKDTGYCMAYFRRWWYDKENNTCSSFIYGGCQGNNNNFQSKTLCQNFCQKEVRRCPRIQIKCEIQERDHCSSHKRCPGNLQCCTYSCGKKCLDPSEGNTPDDLMPVLLPPLSALVGVLPWVTGWAGL</sequence>
<gene>
    <name evidence="11" type="primary">LOC103194989</name>
</gene>
<dbReference type="FunFam" id="4.10.75.10:FF:000004">
    <property type="entry name" value="WAP four-disulfide core domain 6A"/>
    <property type="match status" value="1"/>
</dbReference>
<dbReference type="PROSITE" id="PS50279">
    <property type="entry name" value="BPTI_KUNITZ_2"/>
    <property type="match status" value="1"/>
</dbReference>
<dbReference type="InterPro" id="IPR002223">
    <property type="entry name" value="Kunitz_BPTI"/>
</dbReference>
<dbReference type="InterPro" id="IPR036645">
    <property type="entry name" value="Elafin-like_sf"/>
</dbReference>
<dbReference type="GeneID" id="103194989"/>
<dbReference type="AlphaFoldDB" id="A0A8B6ZNF5"/>
<dbReference type="PANTHER" id="PTHR46751">
    <property type="entry name" value="EPPIN"/>
    <property type="match status" value="1"/>
</dbReference>
<keyword evidence="6" id="KW-1015">Disulfide bond</keyword>
<reference evidence="11" key="1">
    <citation type="submission" date="2025-08" db="UniProtKB">
        <authorList>
            <consortium name="RefSeq"/>
        </authorList>
    </citation>
    <scope>IDENTIFICATION</scope>
</reference>
<keyword evidence="10" id="KW-1185">Reference proteome</keyword>
<feature type="chain" id="PRO_5033980238" evidence="7">
    <location>
        <begin position="22"/>
        <end position="206"/>
    </location>
</feature>
<dbReference type="Gene3D" id="4.10.75.10">
    <property type="entry name" value="Elafin-like"/>
    <property type="match status" value="2"/>
</dbReference>
<evidence type="ECO:0000256" key="4">
    <source>
        <dbReference type="ARBA" id="ARBA00022729"/>
    </source>
</evidence>
<organism evidence="10 11">
    <name type="scientific">Orycteropus afer afer</name>
    <dbReference type="NCBI Taxonomy" id="1230840"/>
    <lineage>
        <taxon>Eukaryota</taxon>
        <taxon>Metazoa</taxon>
        <taxon>Chordata</taxon>
        <taxon>Craniata</taxon>
        <taxon>Vertebrata</taxon>
        <taxon>Euteleostomi</taxon>
        <taxon>Mammalia</taxon>
        <taxon>Eutheria</taxon>
        <taxon>Afrotheria</taxon>
        <taxon>Tubulidentata</taxon>
        <taxon>Orycteropodidae</taxon>
        <taxon>Orycteropus</taxon>
    </lineage>
</organism>
<feature type="domain" description="BPTI/Kunitz inhibitor" evidence="8">
    <location>
        <begin position="77"/>
        <end position="127"/>
    </location>
</feature>
<dbReference type="Pfam" id="PF00014">
    <property type="entry name" value="Kunitz_BPTI"/>
    <property type="match status" value="1"/>
</dbReference>
<dbReference type="Proteomes" id="UP000694850">
    <property type="component" value="Unplaced"/>
</dbReference>
<dbReference type="InterPro" id="IPR051388">
    <property type="entry name" value="Serpin_venom_toxin"/>
</dbReference>
<dbReference type="Gene3D" id="4.10.410.10">
    <property type="entry name" value="Pancreatic trypsin inhibitor Kunitz domain"/>
    <property type="match status" value="1"/>
</dbReference>
<name>A0A8B6ZNF5_ORYAF</name>
<keyword evidence="2" id="KW-0964">Secreted</keyword>
<protein>
    <submittedName>
        <fullName evidence="11">Eppin</fullName>
    </submittedName>
</protein>
<evidence type="ECO:0000313" key="10">
    <source>
        <dbReference type="Proteomes" id="UP000694850"/>
    </source>
</evidence>
<dbReference type="PRINTS" id="PR00759">
    <property type="entry name" value="BASICPTASE"/>
</dbReference>
<dbReference type="Pfam" id="PF00095">
    <property type="entry name" value="WAP"/>
    <property type="match status" value="2"/>
</dbReference>
<dbReference type="SMART" id="SM00217">
    <property type="entry name" value="WAP"/>
    <property type="match status" value="2"/>
</dbReference>
<comment type="subcellular location">
    <subcellularLocation>
        <location evidence="1">Secreted</location>
    </subcellularLocation>
</comment>
<evidence type="ECO:0000313" key="11">
    <source>
        <dbReference type="RefSeq" id="XP_007936637.1"/>
    </source>
</evidence>
<evidence type="ECO:0000256" key="5">
    <source>
        <dbReference type="ARBA" id="ARBA00022900"/>
    </source>
</evidence>
<dbReference type="PROSITE" id="PS00280">
    <property type="entry name" value="BPTI_KUNITZ_1"/>
    <property type="match status" value="1"/>
</dbReference>